<dbReference type="VEuPathDB" id="FungiDB:SPPG_06635"/>
<evidence type="ECO:0000256" key="2">
    <source>
        <dbReference type="SAM" id="SignalP"/>
    </source>
</evidence>
<feature type="chain" id="PRO_5005539844" evidence="2">
    <location>
        <begin position="19"/>
        <end position="587"/>
    </location>
</feature>
<dbReference type="Proteomes" id="UP000053201">
    <property type="component" value="Unassembled WGS sequence"/>
</dbReference>
<evidence type="ECO:0000313" key="4">
    <source>
        <dbReference type="Proteomes" id="UP000053201"/>
    </source>
</evidence>
<sequence>MKFLSLLVGALALGQVSAAPAHIKRAQPTDLAEAPVANPIPFANLPYAFGKQPPVPRPTYPSGKPVPVPTKPVPSPTKTSTPPTTTSVITKPTESPQACKAKLELLFKEEHSLSLDIKLRIVDFIKAVKAIKIDFEFEKFFELIVKKEFKGDETDIDVVLSIFKELKVEIDLPQAKKLLGILVVSADIKKQLHVLFEIRQTLISCGIQTGWKFILDIYKKVIFDLELAIEWFHNECSKFNKLFAIDIEAFFKLVLEIKADFNFHDFFARLIVKKEITFAIIIETFKECGITQELHVRQILIKFAGDVELAVSIFGKLVASIKAVGVDVFLKISQRFAFKLQVAVKEVVQWFHSIHSGIQLQAFIVYCQSLKFDFDVKLFLEKMLQHKGVFDEAALLKIFVELGIQIDVSILRKIVVVLNKGQFDLDIFGKWVFIFNWIDKVDDFFGVWVSGIEKFVLKVGTLVDVTVDNFKSILVELPLALSIQLKKWHFAEFVLEIRKLHPGFDLRIFFENWKKIEHRFDFGAFHNLLKVTLGIDIDINVSVRLFEVLCGGKNYDIKSAVANFELIRKGLNKPLNKNYNFAKQLGF</sequence>
<dbReference type="RefSeq" id="XP_016606275.1">
    <property type="nucleotide sequence ID" value="XM_016754835.1"/>
</dbReference>
<name>A0A0L0H9K4_SPIPD</name>
<protein>
    <submittedName>
        <fullName evidence="3">Uncharacterized protein</fullName>
    </submittedName>
</protein>
<organism evidence="3 4">
    <name type="scientific">Spizellomyces punctatus (strain DAOM BR117)</name>
    <dbReference type="NCBI Taxonomy" id="645134"/>
    <lineage>
        <taxon>Eukaryota</taxon>
        <taxon>Fungi</taxon>
        <taxon>Fungi incertae sedis</taxon>
        <taxon>Chytridiomycota</taxon>
        <taxon>Chytridiomycota incertae sedis</taxon>
        <taxon>Chytridiomycetes</taxon>
        <taxon>Spizellomycetales</taxon>
        <taxon>Spizellomycetaceae</taxon>
        <taxon>Spizellomyces</taxon>
    </lineage>
</organism>
<dbReference type="InParanoid" id="A0A0L0H9K4"/>
<accession>A0A0L0H9K4</accession>
<evidence type="ECO:0000256" key="1">
    <source>
        <dbReference type="SAM" id="MobiDB-lite"/>
    </source>
</evidence>
<keyword evidence="4" id="KW-1185">Reference proteome</keyword>
<dbReference type="EMBL" id="KQ257461">
    <property type="protein sequence ID" value="KNC98235.1"/>
    <property type="molecule type" value="Genomic_DNA"/>
</dbReference>
<evidence type="ECO:0000313" key="3">
    <source>
        <dbReference type="EMBL" id="KNC98235.1"/>
    </source>
</evidence>
<dbReference type="OrthoDB" id="10297835at2759"/>
<keyword evidence="2" id="KW-0732">Signal</keyword>
<feature type="signal peptide" evidence="2">
    <location>
        <begin position="1"/>
        <end position="18"/>
    </location>
</feature>
<gene>
    <name evidence="3" type="ORF">SPPG_06635</name>
</gene>
<feature type="region of interest" description="Disordered" evidence="1">
    <location>
        <begin position="54"/>
        <end position="93"/>
    </location>
</feature>
<feature type="compositionally biased region" description="Low complexity" evidence="1">
    <location>
        <begin position="76"/>
        <end position="93"/>
    </location>
</feature>
<dbReference type="GeneID" id="27689926"/>
<proteinExistence type="predicted"/>
<feature type="compositionally biased region" description="Pro residues" evidence="1">
    <location>
        <begin position="54"/>
        <end position="75"/>
    </location>
</feature>
<dbReference type="AlphaFoldDB" id="A0A0L0H9K4"/>
<reference evidence="3 4" key="1">
    <citation type="submission" date="2009-08" db="EMBL/GenBank/DDBJ databases">
        <title>The Genome Sequence of Spizellomyces punctatus strain DAOM BR117.</title>
        <authorList>
            <consortium name="The Broad Institute Genome Sequencing Platform"/>
            <person name="Russ C."/>
            <person name="Cuomo C."/>
            <person name="Shea T."/>
            <person name="Young S.K."/>
            <person name="Zeng Q."/>
            <person name="Koehrsen M."/>
            <person name="Haas B."/>
            <person name="Borodovsky M."/>
            <person name="Guigo R."/>
            <person name="Alvarado L."/>
            <person name="Berlin A."/>
            <person name="Bochicchio J."/>
            <person name="Borenstein D."/>
            <person name="Chapman S."/>
            <person name="Chen Z."/>
            <person name="Engels R."/>
            <person name="Freedman E."/>
            <person name="Gellesch M."/>
            <person name="Goldberg J."/>
            <person name="Griggs A."/>
            <person name="Gujja S."/>
            <person name="Heiman D."/>
            <person name="Hepburn T."/>
            <person name="Howarth C."/>
            <person name="Jen D."/>
            <person name="Larson L."/>
            <person name="Lewis B."/>
            <person name="Mehta T."/>
            <person name="Park D."/>
            <person name="Pearson M."/>
            <person name="Roberts A."/>
            <person name="Saif S."/>
            <person name="Shenoy N."/>
            <person name="Sisk P."/>
            <person name="Stolte C."/>
            <person name="Sykes S."/>
            <person name="Thomson T."/>
            <person name="Walk T."/>
            <person name="White J."/>
            <person name="Yandava C."/>
            <person name="Burger G."/>
            <person name="Gray M.W."/>
            <person name="Holland P.W.H."/>
            <person name="King N."/>
            <person name="Lang F.B.F."/>
            <person name="Roger A.J."/>
            <person name="Ruiz-Trillo I."/>
            <person name="Lander E."/>
            <person name="Nusbaum C."/>
        </authorList>
    </citation>
    <scope>NUCLEOTIDE SEQUENCE [LARGE SCALE GENOMIC DNA]</scope>
    <source>
        <strain evidence="3 4">DAOM BR117</strain>
    </source>
</reference>